<dbReference type="PROSITE" id="PS50056">
    <property type="entry name" value="TYR_PHOSPHATASE_2"/>
    <property type="match status" value="1"/>
</dbReference>
<dbReference type="InterPro" id="IPR016130">
    <property type="entry name" value="Tyr_Pase_AS"/>
</dbReference>
<keyword evidence="3" id="KW-1185">Reference proteome</keyword>
<reference evidence="3" key="1">
    <citation type="submission" date="2017-04" db="EMBL/GenBank/DDBJ databases">
        <title>Function of individual gut microbiota members based on whole genome sequencing of pure cultures obtained from chicken caecum.</title>
        <authorList>
            <person name="Medvecky M."/>
            <person name="Cejkova D."/>
            <person name="Polansky O."/>
            <person name="Karasova D."/>
            <person name="Kubasova T."/>
            <person name="Cizek A."/>
            <person name="Rychlik I."/>
        </authorList>
    </citation>
    <scope>NUCLEOTIDE SEQUENCE [LARGE SCALE GENOMIC DNA]</scope>
    <source>
        <strain evidence="3">An70</strain>
    </source>
</reference>
<dbReference type="RefSeq" id="WP_087186460.1">
    <property type="nucleotide sequence ID" value="NZ_NFHO01000006.1"/>
</dbReference>
<name>A0A1Y3U1W1_9ACTN</name>
<sequence>MAGTAPNNPSESTSRFQGLVLRGARNVRDLGGYPFVAEGGQTGTTAHGAFLRGDALGGLRTHDFARLDRYGLRRVIDVRSSFEVRHWPDPYAPGRRGARQNVEYIHIPMLDQLNSSGLRGQVPRRMSDVYLQLLDNDAESFRLVMEALDGPGCALFHCRAGKDRTGVIAMLLLGLAGVDDAQIVADYAATGEYMSFSMHAQRVFVAVVLRRRVPRSLFVAQPAEMERTLSHLHERYGTARAYLQDYAGCEPALLDRLAARLRGSDEALAAAR</sequence>
<evidence type="ECO:0000259" key="1">
    <source>
        <dbReference type="PROSITE" id="PS50056"/>
    </source>
</evidence>
<feature type="domain" description="Tyrosine specific protein phosphatases" evidence="1">
    <location>
        <begin position="128"/>
        <end position="184"/>
    </location>
</feature>
<dbReference type="SUPFAM" id="SSF52799">
    <property type="entry name" value="(Phosphotyrosine protein) phosphatases II"/>
    <property type="match status" value="1"/>
</dbReference>
<dbReference type="STRING" id="1118060.GCA_000311845_00113"/>
<organism evidence="2 3">
    <name type="scientific">Enorma massiliensis</name>
    <dbReference type="NCBI Taxonomy" id="1472761"/>
    <lineage>
        <taxon>Bacteria</taxon>
        <taxon>Bacillati</taxon>
        <taxon>Actinomycetota</taxon>
        <taxon>Coriobacteriia</taxon>
        <taxon>Coriobacteriales</taxon>
        <taxon>Coriobacteriaceae</taxon>
        <taxon>Enorma</taxon>
    </lineage>
</organism>
<dbReference type="Pfam" id="PF13350">
    <property type="entry name" value="Y_phosphatase3"/>
    <property type="match status" value="1"/>
</dbReference>
<dbReference type="EMBL" id="NFHO01000006">
    <property type="protein sequence ID" value="OUN42802.1"/>
    <property type="molecule type" value="Genomic_DNA"/>
</dbReference>
<dbReference type="GO" id="GO:0004721">
    <property type="term" value="F:phosphoprotein phosphatase activity"/>
    <property type="evidence" value="ECO:0007669"/>
    <property type="project" value="InterPro"/>
</dbReference>
<proteinExistence type="predicted"/>
<evidence type="ECO:0000313" key="2">
    <source>
        <dbReference type="EMBL" id="OUN42802.1"/>
    </source>
</evidence>
<dbReference type="InterPro" id="IPR026893">
    <property type="entry name" value="Tyr/Ser_Pase_IphP-type"/>
</dbReference>
<dbReference type="eggNOG" id="COG2365">
    <property type="taxonomic scope" value="Bacteria"/>
</dbReference>
<dbReference type="PROSITE" id="PS00383">
    <property type="entry name" value="TYR_PHOSPHATASE_1"/>
    <property type="match status" value="1"/>
</dbReference>
<dbReference type="InterPro" id="IPR000387">
    <property type="entry name" value="Tyr_Pase_dom"/>
</dbReference>
<gene>
    <name evidence="2" type="ORF">B5G21_06255</name>
</gene>
<protein>
    <recommendedName>
        <fullName evidence="1">Tyrosine specific protein phosphatases domain-containing protein</fullName>
    </recommendedName>
</protein>
<dbReference type="InterPro" id="IPR029021">
    <property type="entry name" value="Prot-tyrosine_phosphatase-like"/>
</dbReference>
<dbReference type="Gene3D" id="3.90.190.10">
    <property type="entry name" value="Protein tyrosine phosphatase superfamily"/>
    <property type="match status" value="1"/>
</dbReference>
<dbReference type="AlphaFoldDB" id="A0A1Y3U1W1"/>
<comment type="caution">
    <text evidence="2">The sequence shown here is derived from an EMBL/GenBank/DDBJ whole genome shotgun (WGS) entry which is preliminary data.</text>
</comment>
<dbReference type="Proteomes" id="UP000196560">
    <property type="component" value="Unassembled WGS sequence"/>
</dbReference>
<accession>A0A1Y3U1W1</accession>
<evidence type="ECO:0000313" key="3">
    <source>
        <dbReference type="Proteomes" id="UP000196560"/>
    </source>
</evidence>